<evidence type="ECO:0000313" key="3">
    <source>
        <dbReference type="Proteomes" id="UP000306409"/>
    </source>
</evidence>
<evidence type="ECO:0000313" key="2">
    <source>
        <dbReference type="EMBL" id="QNU67192.1"/>
    </source>
</evidence>
<keyword evidence="3" id="KW-1185">Reference proteome</keyword>
<feature type="compositionally biased region" description="Basic and acidic residues" evidence="1">
    <location>
        <begin position="194"/>
        <end position="212"/>
    </location>
</feature>
<dbReference type="RefSeq" id="WP_137697257.1">
    <property type="nucleotide sequence ID" value="NZ_CP061336.1"/>
</dbReference>
<dbReference type="Proteomes" id="UP000306409">
    <property type="component" value="Chromosome"/>
</dbReference>
<evidence type="ECO:0000256" key="1">
    <source>
        <dbReference type="SAM" id="MobiDB-lite"/>
    </source>
</evidence>
<protein>
    <submittedName>
        <fullName evidence="2">Uncharacterized protein</fullName>
    </submittedName>
</protein>
<reference evidence="2 3" key="1">
    <citation type="submission" date="2020-09" db="EMBL/GenBank/DDBJ databases">
        <title>Characterization and genome sequencing of Ruminiclostridium sp. nov. MA18.</title>
        <authorList>
            <person name="Rettenmaier R."/>
            <person name="Kowollik M.-L."/>
            <person name="Liebl W."/>
            <person name="Zverlov V."/>
        </authorList>
    </citation>
    <scope>NUCLEOTIDE SEQUENCE [LARGE SCALE GENOMIC DNA]</scope>
    <source>
        <strain evidence="2 3">MA18</strain>
    </source>
</reference>
<dbReference type="OrthoDB" id="1705475at2"/>
<dbReference type="AlphaFoldDB" id="A0A4U7JIP6"/>
<proteinExistence type="predicted"/>
<feature type="compositionally biased region" description="Polar residues" evidence="1">
    <location>
        <begin position="213"/>
        <end position="228"/>
    </location>
</feature>
<name>A0A4U7JIP6_9FIRM</name>
<feature type="region of interest" description="Disordered" evidence="1">
    <location>
        <begin position="186"/>
        <end position="228"/>
    </location>
</feature>
<dbReference type="EMBL" id="CP061336">
    <property type="protein sequence ID" value="QNU67192.1"/>
    <property type="molecule type" value="Genomic_DNA"/>
</dbReference>
<accession>A0A4U7JIP6</accession>
<organism evidence="2 3">
    <name type="scientific">Ruminiclostridium herbifermentans</name>
    <dbReference type="NCBI Taxonomy" id="2488810"/>
    <lineage>
        <taxon>Bacteria</taxon>
        <taxon>Bacillati</taxon>
        <taxon>Bacillota</taxon>
        <taxon>Clostridia</taxon>
        <taxon>Eubacteriales</taxon>
        <taxon>Oscillospiraceae</taxon>
        <taxon>Ruminiclostridium</taxon>
    </lineage>
</organism>
<sequence>MANKYQKQFYIFKSMDNDVGNPSGYIKIEINGEQAKLQLSLNNLLNKQGFIYQLYGITKDDRNLSYTVICDIPNINGRADVKVNANCLDLDKINIYAIILRVSGNLPKIKCPLVAYVKEELDWKNEFNSLIFMDERSQDKNNQNYAARDSLEKGFYESESIKNTENINNSIKTDKNFSDDLDQTINNRQQLDGKNIRSRDEINEIEKADSRSETSINTNKIDSNQSDELNNYTERVLIHEGSNAAKENTSYDTIESNISKIEEISDGEKSENIESIENTSDKSIEIHNEENRESIECEKKEDVHININNTEMVDEKRRAVFQPNNQLFNDMKLNFSGKFESVITSIYNADKSATLTSIYNNATAKKEPELNLDDNDILGSVEENFKDISSIELDKIKGRAKLNLPDLKDELNKSFESYNPFKMKSKNFSWWKINSPGYLNNILFRNNIRTYLFFNPKVMLAHYKYRYIIFGIRVDRRTGKEYFICGIPGVYSIDENPFGSMGSWAQTEGYKPKYGAFGYWLIMIDPKTGKLIKVR</sequence>
<dbReference type="KEGG" id="rher:EHE19_001150"/>
<gene>
    <name evidence="2" type="ORF">EHE19_001150</name>
</gene>